<reference evidence="2 3" key="1">
    <citation type="submission" date="2019-04" db="EMBL/GenBank/DDBJ databases">
        <title>Niastella caeni sp. nov., isolated from activated sludge.</title>
        <authorList>
            <person name="Sheng M."/>
        </authorList>
    </citation>
    <scope>NUCLEOTIDE SEQUENCE [LARGE SCALE GENOMIC DNA]</scope>
    <source>
        <strain evidence="2 3">HX-2-15</strain>
    </source>
</reference>
<evidence type="ECO:0000259" key="1">
    <source>
        <dbReference type="Pfam" id="PF13817"/>
    </source>
</evidence>
<name>A0A4S8HE20_9BACT</name>
<proteinExistence type="predicted"/>
<dbReference type="OrthoDB" id="9760067at2"/>
<gene>
    <name evidence="2" type="ORF">FAM09_26075</name>
</gene>
<dbReference type="InterPro" id="IPR039552">
    <property type="entry name" value="IS66_C"/>
</dbReference>
<sequence length="71" mass="7927">MPQLVPLRGNAAQNVAIIYSLFATCKIHDVNVYEWLKYVLTAMPTFPSSGSKNCCRRIVPSCADEKLINEP</sequence>
<dbReference type="Proteomes" id="UP000306918">
    <property type="component" value="Unassembled WGS sequence"/>
</dbReference>
<accession>A0A4S8HE20</accession>
<organism evidence="2 3">
    <name type="scientific">Niastella caeni</name>
    <dbReference type="NCBI Taxonomy" id="2569763"/>
    <lineage>
        <taxon>Bacteria</taxon>
        <taxon>Pseudomonadati</taxon>
        <taxon>Bacteroidota</taxon>
        <taxon>Chitinophagia</taxon>
        <taxon>Chitinophagales</taxon>
        <taxon>Chitinophagaceae</taxon>
        <taxon>Niastella</taxon>
    </lineage>
</organism>
<feature type="domain" description="Transposase IS66 C-terminal" evidence="1">
    <location>
        <begin position="20"/>
        <end position="45"/>
    </location>
</feature>
<dbReference type="AlphaFoldDB" id="A0A4S8HE20"/>
<evidence type="ECO:0000313" key="2">
    <source>
        <dbReference type="EMBL" id="THU33045.1"/>
    </source>
</evidence>
<comment type="caution">
    <text evidence="2">The sequence shown here is derived from an EMBL/GenBank/DDBJ whole genome shotgun (WGS) entry which is preliminary data.</text>
</comment>
<dbReference type="Pfam" id="PF13817">
    <property type="entry name" value="DDE_Tnp_IS66_C"/>
    <property type="match status" value="1"/>
</dbReference>
<protein>
    <submittedName>
        <fullName evidence="2">Transposase domain-containing protein</fullName>
    </submittedName>
</protein>
<dbReference type="EMBL" id="STFF01000010">
    <property type="protein sequence ID" value="THU33045.1"/>
    <property type="molecule type" value="Genomic_DNA"/>
</dbReference>
<evidence type="ECO:0000313" key="3">
    <source>
        <dbReference type="Proteomes" id="UP000306918"/>
    </source>
</evidence>
<keyword evidence="3" id="KW-1185">Reference proteome</keyword>